<feature type="compositionally biased region" description="Polar residues" evidence="2">
    <location>
        <begin position="1716"/>
        <end position="1750"/>
    </location>
</feature>
<feature type="region of interest" description="Disordered" evidence="2">
    <location>
        <begin position="995"/>
        <end position="1046"/>
    </location>
</feature>
<feature type="region of interest" description="Disordered" evidence="2">
    <location>
        <begin position="952"/>
        <end position="980"/>
    </location>
</feature>
<feature type="compositionally biased region" description="Polar residues" evidence="2">
    <location>
        <begin position="1068"/>
        <end position="1078"/>
    </location>
</feature>
<dbReference type="SUPFAM" id="SSF103657">
    <property type="entry name" value="BAR/IMD domain-like"/>
    <property type="match status" value="1"/>
</dbReference>
<feature type="compositionally biased region" description="Basic residues" evidence="2">
    <location>
        <begin position="189"/>
        <end position="201"/>
    </location>
</feature>
<dbReference type="RefSeq" id="XP_069231601.1">
    <property type="nucleotide sequence ID" value="XM_069371482.1"/>
</dbReference>
<feature type="compositionally biased region" description="Basic and acidic residues" evidence="2">
    <location>
        <begin position="492"/>
        <end position="507"/>
    </location>
</feature>
<feature type="region of interest" description="Disordered" evidence="2">
    <location>
        <begin position="1764"/>
        <end position="1913"/>
    </location>
</feature>
<feature type="compositionally biased region" description="Low complexity" evidence="2">
    <location>
        <begin position="1901"/>
        <end position="1913"/>
    </location>
</feature>
<feature type="region of interest" description="Disordered" evidence="2">
    <location>
        <begin position="521"/>
        <end position="553"/>
    </location>
</feature>
<dbReference type="EMBL" id="JAAQHG020000007">
    <property type="protein sequence ID" value="KAL1588496.1"/>
    <property type="molecule type" value="Genomic_DNA"/>
</dbReference>
<dbReference type="InterPro" id="IPR004148">
    <property type="entry name" value="BAR_dom"/>
</dbReference>
<feature type="region of interest" description="Disordered" evidence="2">
    <location>
        <begin position="1"/>
        <end position="252"/>
    </location>
</feature>
<feature type="region of interest" description="Disordered" evidence="2">
    <location>
        <begin position="1706"/>
        <end position="1750"/>
    </location>
</feature>
<protein>
    <recommendedName>
        <fullName evidence="3">DH domain-containing protein</fullName>
    </recommendedName>
</protein>
<feature type="compositionally biased region" description="Polar residues" evidence="2">
    <location>
        <begin position="1028"/>
        <end position="1043"/>
    </location>
</feature>
<feature type="compositionally biased region" description="Basic and acidic residues" evidence="2">
    <location>
        <begin position="952"/>
        <end position="962"/>
    </location>
</feature>
<dbReference type="Pfam" id="PF03114">
    <property type="entry name" value="BAR"/>
    <property type="match status" value="1"/>
</dbReference>
<feature type="compositionally biased region" description="Polar residues" evidence="2">
    <location>
        <begin position="1872"/>
        <end position="1900"/>
    </location>
</feature>
<evidence type="ECO:0000256" key="2">
    <source>
        <dbReference type="SAM" id="MobiDB-lite"/>
    </source>
</evidence>
<gene>
    <name evidence="4" type="ORF">WHR41_02876</name>
</gene>
<feature type="region of interest" description="Disordered" evidence="2">
    <location>
        <begin position="575"/>
        <end position="631"/>
    </location>
</feature>
<dbReference type="CDD" id="cd07589">
    <property type="entry name" value="BAR_DNMBP"/>
    <property type="match status" value="1"/>
</dbReference>
<keyword evidence="5" id="KW-1185">Reference proteome</keyword>
<feature type="compositionally biased region" description="Polar residues" evidence="2">
    <location>
        <begin position="75"/>
        <end position="86"/>
    </location>
</feature>
<accession>A0AB34KW59</accession>
<feature type="region of interest" description="Disordered" evidence="2">
    <location>
        <begin position="278"/>
        <end position="507"/>
    </location>
</feature>
<feature type="domain" description="DH" evidence="3">
    <location>
        <begin position="1199"/>
        <end position="1417"/>
    </location>
</feature>
<evidence type="ECO:0000256" key="1">
    <source>
        <dbReference type="ARBA" id="ARBA00022658"/>
    </source>
</evidence>
<dbReference type="Gene3D" id="1.20.1270.60">
    <property type="entry name" value="Arfaptin homology (AH) domain/BAR domain"/>
    <property type="match status" value="1"/>
</dbReference>
<feature type="compositionally biased region" description="Low complexity" evidence="2">
    <location>
        <begin position="203"/>
        <end position="223"/>
    </location>
</feature>
<dbReference type="InterPro" id="IPR051492">
    <property type="entry name" value="Dynamin-Rho_GEF"/>
</dbReference>
<dbReference type="GO" id="GO:0005085">
    <property type="term" value="F:guanyl-nucleotide exchange factor activity"/>
    <property type="evidence" value="ECO:0007669"/>
    <property type="project" value="UniProtKB-KW"/>
</dbReference>
<dbReference type="PROSITE" id="PS50010">
    <property type="entry name" value="DH_2"/>
    <property type="match status" value="1"/>
</dbReference>
<keyword evidence="1" id="KW-0344">Guanine-nucleotide releasing factor</keyword>
<dbReference type="Gene3D" id="1.20.900.10">
    <property type="entry name" value="Dbl homology (DH) domain"/>
    <property type="match status" value="1"/>
</dbReference>
<feature type="compositionally biased region" description="Polar residues" evidence="2">
    <location>
        <begin position="786"/>
        <end position="803"/>
    </location>
</feature>
<dbReference type="GO" id="GO:0005737">
    <property type="term" value="C:cytoplasm"/>
    <property type="evidence" value="ECO:0007669"/>
    <property type="project" value="InterPro"/>
</dbReference>
<name>A0AB34KW59_9PEZI</name>
<feature type="compositionally biased region" description="Polar residues" evidence="2">
    <location>
        <begin position="1812"/>
        <end position="1826"/>
    </location>
</feature>
<dbReference type="SMART" id="SM00721">
    <property type="entry name" value="BAR"/>
    <property type="match status" value="1"/>
</dbReference>
<dbReference type="GO" id="GO:0032955">
    <property type="term" value="P:regulation of division septum assembly"/>
    <property type="evidence" value="ECO:0007669"/>
    <property type="project" value="TreeGrafter"/>
</dbReference>
<feature type="compositionally biased region" description="Polar residues" evidence="2">
    <location>
        <begin position="674"/>
        <end position="685"/>
    </location>
</feature>
<feature type="compositionally biased region" description="Basic and acidic residues" evidence="2">
    <location>
        <begin position="995"/>
        <end position="1004"/>
    </location>
</feature>
<feature type="region of interest" description="Disordered" evidence="2">
    <location>
        <begin position="659"/>
        <end position="685"/>
    </location>
</feature>
<feature type="compositionally biased region" description="Polar residues" evidence="2">
    <location>
        <begin position="328"/>
        <end position="348"/>
    </location>
</feature>
<feature type="region of interest" description="Disordered" evidence="2">
    <location>
        <begin position="1272"/>
        <end position="1301"/>
    </location>
</feature>
<feature type="compositionally biased region" description="Low complexity" evidence="2">
    <location>
        <begin position="370"/>
        <end position="384"/>
    </location>
</feature>
<dbReference type="InterPro" id="IPR035899">
    <property type="entry name" value="DBL_dom_sf"/>
</dbReference>
<feature type="region of interest" description="Disordered" evidence="2">
    <location>
        <begin position="1059"/>
        <end position="1198"/>
    </location>
</feature>
<feature type="compositionally biased region" description="Polar residues" evidence="2">
    <location>
        <begin position="1281"/>
        <end position="1295"/>
    </location>
</feature>
<evidence type="ECO:0000259" key="3">
    <source>
        <dbReference type="PROSITE" id="PS50010"/>
    </source>
</evidence>
<dbReference type="Pfam" id="PF00621">
    <property type="entry name" value="RhoGEF"/>
    <property type="match status" value="1"/>
</dbReference>
<proteinExistence type="predicted"/>
<feature type="compositionally biased region" description="Low complexity" evidence="2">
    <location>
        <begin position="715"/>
        <end position="727"/>
    </location>
</feature>
<dbReference type="PANTHER" id="PTHR22834">
    <property type="entry name" value="NUCLEAR FUSION PROTEIN FUS2"/>
    <property type="match status" value="1"/>
</dbReference>
<dbReference type="GO" id="GO:0031991">
    <property type="term" value="P:regulation of actomyosin contractile ring contraction"/>
    <property type="evidence" value="ECO:0007669"/>
    <property type="project" value="TreeGrafter"/>
</dbReference>
<dbReference type="SUPFAM" id="SSF48065">
    <property type="entry name" value="DBL homology domain (DH-domain)"/>
    <property type="match status" value="1"/>
</dbReference>
<feature type="compositionally biased region" description="Basic and acidic residues" evidence="2">
    <location>
        <begin position="162"/>
        <end position="172"/>
    </location>
</feature>
<feature type="compositionally biased region" description="Basic and acidic residues" evidence="2">
    <location>
        <begin position="818"/>
        <end position="828"/>
    </location>
</feature>
<feature type="region of interest" description="Disordered" evidence="2">
    <location>
        <begin position="770"/>
        <end position="828"/>
    </location>
</feature>
<feature type="compositionally biased region" description="Polar residues" evidence="2">
    <location>
        <begin position="173"/>
        <end position="187"/>
    </location>
</feature>
<dbReference type="GeneID" id="96004320"/>
<dbReference type="PANTHER" id="PTHR22834:SF20">
    <property type="entry name" value="SH3 DOMAIN-CONTAINING PROTEIN"/>
    <property type="match status" value="1"/>
</dbReference>
<feature type="compositionally biased region" description="Polar residues" evidence="2">
    <location>
        <begin position="93"/>
        <end position="123"/>
    </location>
</feature>
<dbReference type="InterPro" id="IPR027267">
    <property type="entry name" value="AH/BAR_dom_sf"/>
</dbReference>
<feature type="region of interest" description="Disordered" evidence="2">
    <location>
        <begin position="699"/>
        <end position="736"/>
    </location>
</feature>
<comment type="caution">
    <text evidence="4">The sequence shown here is derived from an EMBL/GenBank/DDBJ whole genome shotgun (WGS) entry which is preliminary data.</text>
</comment>
<feature type="compositionally biased region" description="Basic and acidic residues" evidence="2">
    <location>
        <begin position="526"/>
        <end position="536"/>
    </location>
</feature>
<dbReference type="InterPro" id="IPR000219">
    <property type="entry name" value="DH_dom"/>
</dbReference>
<evidence type="ECO:0000313" key="4">
    <source>
        <dbReference type="EMBL" id="KAL1588496.1"/>
    </source>
</evidence>
<evidence type="ECO:0000313" key="5">
    <source>
        <dbReference type="Proteomes" id="UP000803884"/>
    </source>
</evidence>
<dbReference type="FunFam" id="1.20.900.10:FF:000053">
    <property type="entry name" value="Rho guanyl nucleotide exchange factor, putative"/>
    <property type="match status" value="1"/>
</dbReference>
<feature type="compositionally biased region" description="Low complexity" evidence="2">
    <location>
        <begin position="1768"/>
        <end position="1796"/>
    </location>
</feature>
<feature type="compositionally biased region" description="Pro residues" evidence="2">
    <location>
        <begin position="1079"/>
        <end position="1103"/>
    </location>
</feature>
<dbReference type="CDD" id="cd00160">
    <property type="entry name" value="RhoGEF"/>
    <property type="match status" value="1"/>
</dbReference>
<organism evidence="4 5">
    <name type="scientific">Cladosporium halotolerans</name>
    <dbReference type="NCBI Taxonomy" id="1052096"/>
    <lineage>
        <taxon>Eukaryota</taxon>
        <taxon>Fungi</taxon>
        <taxon>Dikarya</taxon>
        <taxon>Ascomycota</taxon>
        <taxon>Pezizomycotina</taxon>
        <taxon>Dothideomycetes</taxon>
        <taxon>Dothideomycetidae</taxon>
        <taxon>Cladosporiales</taxon>
        <taxon>Cladosporiaceae</taxon>
        <taxon>Cladosporium</taxon>
    </lineage>
</organism>
<feature type="region of interest" description="Disordered" evidence="2">
    <location>
        <begin position="906"/>
        <end position="938"/>
    </location>
</feature>
<sequence>MQAPGHHQWAQQEQQFDVMRSQHTRDNTSPPPFVGANVNGPVDPSDFYQTSFTPTPPPLEQQSASMEHSLPAAVQTVSAGASTTQAAHRAVSRSPSRNKLRSASGSANSGVPSAGKSLNNARSQPVLLPSSRAPGTVKDIANRFNRNAAPGVAQPDLAVRTSNERYRRDISKNRSPTSPTKSGTGVTKLQKRRPGQPRSPHKSPSTSFDTGSSFGSGTLSTKSQPHAAFSPRQARQKEQKDSRPLFGEITADGQWNGNFMLDKYGPLPTFHSAARRESDGSIALSHGRSQSHHEIYQPSFPRENHRLHHQRSRSEMDAYMPAQPPSMPNLQTANIPILSPSGTYSAKSTLRKDSPTSRIPIKNAHKSRDSSTSAPQSRASSSLSNYGGRNRLSKSPTRVKQHLNKENEKPATIHSRRYNPPPLTTSNNNQLLSAKIVAPPPKTSPPLRSSRPRQPVSAATTAASRARAAGDRAHNSTAKGRPSEQWLGKPYDASREHTKRRIPELGKVDFAERRARIQQAISQNLEESKSQDDLKNRSRSRSRQPSVEESPEAVAGALADDGVNEVDQHQASELNQETQEMALQPRSETMLERPRGLSLDTNSLGLPRGLLDPAEPLTAGTDHTDFELDDESPVLGHASHQRNQSREMQEVQPQLLTSATYQSAPSHSAHLEADQNNVQGTYSNPVRNSILDNVMLMRQQSGSSSNKSSADDGYEASGPSAEESSSIDADDGWGIGTALTADQGSIRIMFDNEPAPAQNGLQHEHQPNEFHAIGHDHGNGALQDEAANSQAQSHDAFTANGWTESPDREEFQNSELQETPRKNDNRQDTLKPAAFQPATAIAVTSDDVVPNTAISRALDEYNTTGVIAPDLLREMEKHSVDLERLSHNGGSDAIMIQNLLDSIASQRSMTPPPLDEPSRSNSQYDLPAVTPDTPPDADITMGTAVVFGREDDGFRNFGRTEDVDNQGEDGLQPPPEVHVQEDEDDFATQIRKANEQWERKQRGEEDTEDAQDEFRPPTPPPKDLGYTPRSSTGPTNESISANLMTEGLRISTSGQLDLSQIHAAGDSAKNSVTDSAPPSQLPSPGFAPPLPNHAPPPPPPVPALPNGMSEAPHIPAPPMERASSEASPRLLKNLWGPSPGSSRPSVDSQRHPPPLPSSVSMSSFGADSTRVPSLDVGRDSNGKPVKTASPGPEQKRLQKRRHVIMELLNTENSYHQDLKIIEDIYKATVDDFVSAEDKKTLFGNCDEIERFSLKFYDELRKAVTSIYQPSKSTRWHGKRGSISTTQSDGTNSSSESVDEEKDRGTTIGKCFLENLNYMELIYGNYLKNHDAANQRLSALQSNPTVKCWLDECHNNASDITSAWDLDSLLVKPTQRVSKYPLMLQQLLDSTPSDHPDHDALKAASKDSIAMLTRINEAKKRADLVEQMIGRNKGKESDVRTGLAKAFGRRTEKLRERVGINEAFQDADFDALAHKFGGHYIRLQICMRDVQDYVNQASRAVEQINAFATALEAYGDVSHGSLPEVSSKWRRYGHAIRDLTAVALAEHKATLHKRVVAPMIACIKLHENPQAAIAKRKKRIVDYARCKSIEKRGEKPDKKTAEAADMYVALNDQLKLDLPKLYELTGSLVRACLNCFLDIQLTWQDTWQKKLRPLIEEADIPLSLQDIGPAFHADYEIVRSKIMELNIVNGSAIANADNFLSPTNTIIGDSDSGYNKRPSTLSSSKRTLSMGSEGSPNLHTPSSSQRQSGINTPDTAAMEAALLPGGGRMRSSSSVSTRGFSAANSSSSSTARQWSNSINTSGLYPSTSTTTSGRPSTANQPSPTTAFLSPRPSVDNPRSPRPSSSQTYFTARGMDDIPSHRFSGIFSSAMPPSDTSPDLTLVPTSSTITPSAPQQQTSSNPRPASSTSTLSTSRLPATDSTSVLFVCASLFEFNIDKARKEGGYPYLTYVQGEVFDVVAQKGELWLAKNQDDAGNSLGWIWEQHFVILSQD</sequence>
<reference evidence="4 5" key="1">
    <citation type="journal article" date="2020" name="Microbiol. Resour. Announc.">
        <title>Draft Genome Sequence of a Cladosporium Species Isolated from the Mesophotic Ascidian Didemnum maculosum.</title>
        <authorList>
            <person name="Gioti A."/>
            <person name="Siaperas R."/>
            <person name="Nikolaivits E."/>
            <person name="Le Goff G."/>
            <person name="Ouazzani J."/>
            <person name="Kotoulas G."/>
            <person name="Topakas E."/>
        </authorList>
    </citation>
    <scope>NUCLEOTIDE SEQUENCE [LARGE SCALE GENOMIC DNA]</scope>
    <source>
        <strain evidence="4 5">TM138-S3</strain>
    </source>
</reference>
<dbReference type="Proteomes" id="UP000803884">
    <property type="component" value="Unassembled WGS sequence"/>
</dbReference>
<feature type="compositionally biased region" description="Low complexity" evidence="2">
    <location>
        <begin position="445"/>
        <end position="467"/>
    </location>
</feature>
<dbReference type="SMART" id="SM00325">
    <property type="entry name" value="RhoGEF"/>
    <property type="match status" value="1"/>
</dbReference>